<protein>
    <submittedName>
        <fullName evidence="4">Uncharacterized protein</fullName>
    </submittedName>
</protein>
<evidence type="ECO:0000256" key="2">
    <source>
        <dbReference type="ARBA" id="ARBA00022448"/>
    </source>
</evidence>
<dbReference type="PANTHER" id="PTHR15837">
    <property type="entry name" value="RAN GUANINE NUCLEOTIDE RELEASE FACTOR"/>
    <property type="match status" value="1"/>
</dbReference>
<sequence>MASLLRKDGAVSDKVAQFRGPGREVDTSAQPVIIEGNNLKVSETASFTLEEEILRTPPDFNNKRQLGEVSIKRVQSSRVALLGKDGASILSGLGSEEEIREKINVVSLYGGAITAMLPAWWRDVSEVRQVPDHQEVWQDVSILSGALEGDMEGLKLGDGNWLRKPNTGACVIFEILERQSDVSDDDAGQFFFTDLAESNAAEESETSWKRVFKSKEILPKLRSNSKETTVCAIRGGQHVQMAKDKDFERGEATPQVNKWVDVMMVIVRLESLQTDLVISYSVDNGVSGVSGVSGANGANGAIGKGEDELPFDNTFKLVLESFAIKDFALFV</sequence>
<proteinExistence type="inferred from homology"/>
<evidence type="ECO:0000313" key="4">
    <source>
        <dbReference type="EMBL" id="GMI03274.1"/>
    </source>
</evidence>
<evidence type="ECO:0000313" key="5">
    <source>
        <dbReference type="Proteomes" id="UP001165122"/>
    </source>
</evidence>
<dbReference type="OrthoDB" id="10255285at2759"/>
<dbReference type="GO" id="GO:0005085">
    <property type="term" value="F:guanyl-nucleotide exchange factor activity"/>
    <property type="evidence" value="ECO:0007669"/>
    <property type="project" value="TreeGrafter"/>
</dbReference>
<name>A0A9W7F756_9STRA</name>
<dbReference type="GO" id="GO:0031267">
    <property type="term" value="F:small GTPase binding"/>
    <property type="evidence" value="ECO:0007669"/>
    <property type="project" value="TreeGrafter"/>
</dbReference>
<organism evidence="4 5">
    <name type="scientific">Triparma laevis f. longispina</name>
    <dbReference type="NCBI Taxonomy" id="1714387"/>
    <lineage>
        <taxon>Eukaryota</taxon>
        <taxon>Sar</taxon>
        <taxon>Stramenopiles</taxon>
        <taxon>Ochrophyta</taxon>
        <taxon>Bolidophyceae</taxon>
        <taxon>Parmales</taxon>
        <taxon>Triparmaceae</taxon>
        <taxon>Triparma</taxon>
    </lineage>
</organism>
<keyword evidence="5" id="KW-1185">Reference proteome</keyword>
<dbReference type="InterPro" id="IPR016123">
    <property type="entry name" value="Mog1/PsbP_a/b/a-sand"/>
</dbReference>
<evidence type="ECO:0000256" key="1">
    <source>
        <dbReference type="ARBA" id="ARBA00010307"/>
    </source>
</evidence>
<reference evidence="5" key="1">
    <citation type="journal article" date="2023" name="Commun. Biol.">
        <title>Genome analysis of Parmales, the sister group of diatoms, reveals the evolutionary specialization of diatoms from phago-mixotrophs to photoautotrophs.</title>
        <authorList>
            <person name="Ban H."/>
            <person name="Sato S."/>
            <person name="Yoshikawa S."/>
            <person name="Yamada K."/>
            <person name="Nakamura Y."/>
            <person name="Ichinomiya M."/>
            <person name="Sato N."/>
            <person name="Blanc-Mathieu R."/>
            <person name="Endo H."/>
            <person name="Kuwata A."/>
            <person name="Ogata H."/>
        </authorList>
    </citation>
    <scope>NUCLEOTIDE SEQUENCE [LARGE SCALE GENOMIC DNA]</scope>
    <source>
        <strain evidence="5">NIES 3700</strain>
    </source>
</reference>
<comment type="caution">
    <text evidence="4">The sequence shown here is derived from an EMBL/GenBank/DDBJ whole genome shotgun (WGS) entry which is preliminary data.</text>
</comment>
<keyword evidence="3" id="KW-0653">Protein transport</keyword>
<dbReference type="Proteomes" id="UP001165122">
    <property type="component" value="Unassembled WGS sequence"/>
</dbReference>
<dbReference type="Pfam" id="PF04603">
    <property type="entry name" value="Mog1"/>
    <property type="match status" value="1"/>
</dbReference>
<gene>
    <name evidence="4" type="ORF">TrLO_g3653</name>
</gene>
<dbReference type="Gene3D" id="3.40.1000.10">
    <property type="entry name" value="Mog1/PsbP, alpha/beta/alpha sandwich"/>
    <property type="match status" value="1"/>
</dbReference>
<dbReference type="GO" id="GO:0006606">
    <property type="term" value="P:protein import into nucleus"/>
    <property type="evidence" value="ECO:0007669"/>
    <property type="project" value="TreeGrafter"/>
</dbReference>
<dbReference type="PANTHER" id="PTHR15837:SF0">
    <property type="entry name" value="RAN GUANINE NUCLEOTIDE RELEASE FACTOR"/>
    <property type="match status" value="1"/>
</dbReference>
<evidence type="ECO:0000256" key="3">
    <source>
        <dbReference type="ARBA" id="ARBA00022927"/>
    </source>
</evidence>
<keyword evidence="2" id="KW-0813">Transport</keyword>
<comment type="similarity">
    <text evidence="1">Belongs to the MOG1 family.</text>
</comment>
<dbReference type="SUPFAM" id="SSF55724">
    <property type="entry name" value="Mog1p/PsbP-like"/>
    <property type="match status" value="1"/>
</dbReference>
<dbReference type="EMBL" id="BRXW01000055">
    <property type="protein sequence ID" value="GMI03274.1"/>
    <property type="molecule type" value="Genomic_DNA"/>
</dbReference>
<dbReference type="AlphaFoldDB" id="A0A9W7F756"/>
<accession>A0A9W7F756</accession>
<dbReference type="GO" id="GO:0005634">
    <property type="term" value="C:nucleus"/>
    <property type="evidence" value="ECO:0007669"/>
    <property type="project" value="TreeGrafter"/>
</dbReference>
<dbReference type="InterPro" id="IPR007681">
    <property type="entry name" value="Mog1"/>
</dbReference>